<feature type="transmembrane region" description="Helical" evidence="9">
    <location>
        <begin position="244"/>
        <end position="264"/>
    </location>
</feature>
<organism evidence="10">
    <name type="scientific">candidate division WOR-3 bacterium</name>
    <dbReference type="NCBI Taxonomy" id="2052148"/>
    <lineage>
        <taxon>Bacteria</taxon>
        <taxon>Bacteria division WOR-3</taxon>
    </lineage>
</organism>
<dbReference type="PANTHER" id="PTHR30330:SF3">
    <property type="entry name" value="TRANSCRIPTIONAL REGULATOR, LRP FAMILY"/>
    <property type="match status" value="1"/>
</dbReference>
<dbReference type="GO" id="GO:0005283">
    <property type="term" value="F:amino acid:sodium symporter activity"/>
    <property type="evidence" value="ECO:0007669"/>
    <property type="project" value="InterPro"/>
</dbReference>
<feature type="transmembrane region" description="Helical" evidence="9">
    <location>
        <begin position="309"/>
        <end position="332"/>
    </location>
</feature>
<dbReference type="GO" id="GO:0005886">
    <property type="term" value="C:plasma membrane"/>
    <property type="evidence" value="ECO:0007669"/>
    <property type="project" value="UniProtKB-SubCell"/>
</dbReference>
<evidence type="ECO:0000313" key="10">
    <source>
        <dbReference type="EMBL" id="HGK53812.1"/>
    </source>
</evidence>
<gene>
    <name evidence="10" type="ORF">ENU72_02165</name>
</gene>
<protein>
    <submittedName>
        <fullName evidence="10">Sodium:alanine symporter family protein</fullName>
    </submittedName>
</protein>
<feature type="transmembrane region" description="Helical" evidence="9">
    <location>
        <begin position="14"/>
        <end position="38"/>
    </location>
</feature>
<dbReference type="Pfam" id="PF01235">
    <property type="entry name" value="Na_Ala_symp"/>
    <property type="match status" value="1"/>
</dbReference>
<keyword evidence="4 9" id="KW-1003">Cell membrane</keyword>
<feature type="transmembrane region" description="Helical" evidence="9">
    <location>
        <begin position="68"/>
        <end position="93"/>
    </location>
</feature>
<feature type="transmembrane region" description="Helical" evidence="9">
    <location>
        <begin position="212"/>
        <end position="232"/>
    </location>
</feature>
<keyword evidence="5 9" id="KW-0812">Transmembrane</keyword>
<evidence type="ECO:0000256" key="8">
    <source>
        <dbReference type="ARBA" id="ARBA00023136"/>
    </source>
</evidence>
<comment type="caution">
    <text evidence="10">The sequence shown here is derived from an EMBL/GenBank/DDBJ whole genome shotgun (WGS) entry which is preliminary data.</text>
</comment>
<feature type="transmembrane region" description="Helical" evidence="9">
    <location>
        <begin position="423"/>
        <end position="443"/>
    </location>
</feature>
<evidence type="ECO:0000256" key="5">
    <source>
        <dbReference type="ARBA" id="ARBA00022692"/>
    </source>
</evidence>
<dbReference type="PRINTS" id="PR00175">
    <property type="entry name" value="NAALASMPORT"/>
</dbReference>
<dbReference type="PANTHER" id="PTHR30330">
    <property type="entry name" value="AGSS FAMILY TRANSPORTER, SODIUM-ALANINE"/>
    <property type="match status" value="1"/>
</dbReference>
<feature type="transmembrane region" description="Helical" evidence="9">
    <location>
        <begin position="99"/>
        <end position="119"/>
    </location>
</feature>
<keyword evidence="8 9" id="KW-0472">Membrane</keyword>
<keyword evidence="7 9" id="KW-1133">Transmembrane helix</keyword>
<dbReference type="NCBIfam" id="TIGR00835">
    <property type="entry name" value="agcS"/>
    <property type="match status" value="1"/>
</dbReference>
<dbReference type="AlphaFoldDB" id="A0A7V3ZT31"/>
<comment type="similarity">
    <text evidence="2 9">Belongs to the alanine or glycine:cation symporter (AGCS) (TC 2.A.25) family.</text>
</comment>
<dbReference type="FunFam" id="1.20.1740.10:FF:000004">
    <property type="entry name" value="Sodium:alanine symporter family protein"/>
    <property type="match status" value="1"/>
</dbReference>
<evidence type="ECO:0000256" key="9">
    <source>
        <dbReference type="RuleBase" id="RU363064"/>
    </source>
</evidence>
<dbReference type="EMBL" id="DTDP01000093">
    <property type="protein sequence ID" value="HGK53812.1"/>
    <property type="molecule type" value="Genomic_DNA"/>
</dbReference>
<feature type="transmembrane region" description="Helical" evidence="9">
    <location>
        <begin position="396"/>
        <end position="417"/>
    </location>
</feature>
<proteinExistence type="inferred from homology"/>
<evidence type="ECO:0000256" key="2">
    <source>
        <dbReference type="ARBA" id="ARBA00009261"/>
    </source>
</evidence>
<feature type="transmembrane region" description="Helical" evidence="9">
    <location>
        <begin position="187"/>
        <end position="205"/>
    </location>
</feature>
<sequence length="451" mass="48739">METILKINEKLNQIVWGIPTIILLIGAGIGISIITGFLQFTKFKRIMKETFGKMFTAPKGKEGDITPFQALTVAMGGTVGVGNIAGVATAIALGGPGALFWMLISGILGMATKFGEVVLSINYRIREKEGPMVGGPMVYIEKGMGKKFKFLGIIFALFGAIAAFGIGNMVQANSVAEGASHFGIPKFLTGIVLIIAVGLVTIGGIKRIAQVATFFVPFMCITYMICAILVILKHFYNIPEAIKIIFIHAFKPVAPIGGFLGASISSAIKYGIARGVFSNEAGLGSAPVAHSTAKTDHPVRQGFWGCFEVFFDTIVMCFITGLAIITSGVWITGKTGATLTSEAFSTLFGFNLGNAIVTISMILTAYDTNLAWCFYGETYLSYLVGYKHIARMIYRIIWLPFILLGSLGKLEAVWSIADTLNGLMAIPNIIALFYLLPVIRKLYIEFFKKFD</sequence>
<evidence type="ECO:0000256" key="1">
    <source>
        <dbReference type="ARBA" id="ARBA00004651"/>
    </source>
</evidence>
<evidence type="ECO:0000256" key="7">
    <source>
        <dbReference type="ARBA" id="ARBA00022989"/>
    </source>
</evidence>
<keyword evidence="3 9" id="KW-0813">Transport</keyword>
<name>A0A7V3ZT31_UNCW3</name>
<feature type="transmembrane region" description="Helical" evidence="9">
    <location>
        <begin position="352"/>
        <end position="375"/>
    </location>
</feature>
<reference evidence="10" key="1">
    <citation type="journal article" date="2020" name="mSystems">
        <title>Genome- and Community-Level Interaction Insights into Carbon Utilization and Element Cycling Functions of Hydrothermarchaeota in Hydrothermal Sediment.</title>
        <authorList>
            <person name="Zhou Z."/>
            <person name="Liu Y."/>
            <person name="Xu W."/>
            <person name="Pan J."/>
            <person name="Luo Z.H."/>
            <person name="Li M."/>
        </authorList>
    </citation>
    <scope>NUCLEOTIDE SEQUENCE [LARGE SCALE GENOMIC DNA]</scope>
    <source>
        <strain evidence="10">SpSt-695</strain>
    </source>
</reference>
<keyword evidence="6 9" id="KW-0769">Symport</keyword>
<dbReference type="InterPro" id="IPR001463">
    <property type="entry name" value="Na/Ala_symport"/>
</dbReference>
<dbReference type="Gene3D" id="1.20.1740.10">
    <property type="entry name" value="Amino acid/polyamine transporter I"/>
    <property type="match status" value="1"/>
</dbReference>
<comment type="subcellular location">
    <subcellularLocation>
        <location evidence="1 9">Cell membrane</location>
        <topology evidence="1 9">Multi-pass membrane protein</topology>
    </subcellularLocation>
</comment>
<feature type="transmembrane region" description="Helical" evidence="9">
    <location>
        <begin position="150"/>
        <end position="167"/>
    </location>
</feature>
<accession>A0A7V3ZT31</accession>
<evidence type="ECO:0000256" key="6">
    <source>
        <dbReference type="ARBA" id="ARBA00022847"/>
    </source>
</evidence>
<evidence type="ECO:0000256" key="4">
    <source>
        <dbReference type="ARBA" id="ARBA00022475"/>
    </source>
</evidence>
<evidence type="ECO:0000256" key="3">
    <source>
        <dbReference type="ARBA" id="ARBA00022448"/>
    </source>
</evidence>